<feature type="transmembrane region" description="Helical" evidence="1">
    <location>
        <begin position="119"/>
        <end position="136"/>
    </location>
</feature>
<keyword evidence="1" id="KW-0472">Membrane</keyword>
<feature type="transmembrane region" description="Helical" evidence="1">
    <location>
        <begin position="204"/>
        <end position="224"/>
    </location>
</feature>
<dbReference type="Proteomes" id="UP000665181">
    <property type="component" value="Unassembled WGS sequence"/>
</dbReference>
<proteinExistence type="predicted"/>
<dbReference type="RefSeq" id="WP_163190138.1">
    <property type="nucleotide sequence ID" value="NZ_JAGFPW010000005.1"/>
</dbReference>
<evidence type="ECO:0000313" key="2">
    <source>
        <dbReference type="EMBL" id="MBO3794237.1"/>
    </source>
</evidence>
<dbReference type="AlphaFoldDB" id="A0A8I1WCC9"/>
<protein>
    <submittedName>
        <fullName evidence="2">Uncharacterized protein</fullName>
    </submittedName>
</protein>
<keyword evidence="1" id="KW-1133">Transmembrane helix</keyword>
<name>A0A8I1WCC9_BACIU</name>
<keyword evidence="1" id="KW-0812">Transmembrane</keyword>
<evidence type="ECO:0000256" key="1">
    <source>
        <dbReference type="SAM" id="Phobius"/>
    </source>
</evidence>
<evidence type="ECO:0000313" key="3">
    <source>
        <dbReference type="Proteomes" id="UP000665181"/>
    </source>
</evidence>
<accession>A0A8I1WCC9</accession>
<reference evidence="2" key="1">
    <citation type="submission" date="2021-03" db="EMBL/GenBank/DDBJ databases">
        <title>Isolation of Bacillus subtilis from fermented food sample.</title>
        <authorList>
            <person name="Lakshmanan V."/>
            <person name="Athira K."/>
            <person name="Rajagopal K."/>
        </authorList>
    </citation>
    <scope>NUCLEOTIDE SEQUENCE</scope>
    <source>
        <strain evidence="2">S1</strain>
    </source>
</reference>
<sequence>MKEFVQCKEEGCNVSVGGGVEYCSEHLHKRSMDYLNTDDVEAFFKSMIDGGSHHIPTTEEEASMKDPDKGHKIASMYQSIKTRAVNTYSEMETMISETKTTLNKLKKPIRKAYSFMKKHAFKSCVGLVSLTLAGSFTSGIGMALLGSGSIYTSIMYLYQLIKAKRDKAQIDHLQLLNTLMIQSMAYTTVGAMSVYLLFYLSAVAASYMYAALAYGFLNIQYLIFA</sequence>
<gene>
    <name evidence="2" type="ORF">J5227_07925</name>
</gene>
<comment type="caution">
    <text evidence="2">The sequence shown here is derived from an EMBL/GenBank/DDBJ whole genome shotgun (WGS) entry which is preliminary data.</text>
</comment>
<dbReference type="EMBL" id="JAGFPW010000005">
    <property type="protein sequence ID" value="MBO3794237.1"/>
    <property type="molecule type" value="Genomic_DNA"/>
</dbReference>
<organism evidence="2 3">
    <name type="scientific">Bacillus subtilis</name>
    <dbReference type="NCBI Taxonomy" id="1423"/>
    <lineage>
        <taxon>Bacteria</taxon>
        <taxon>Bacillati</taxon>
        <taxon>Bacillota</taxon>
        <taxon>Bacilli</taxon>
        <taxon>Bacillales</taxon>
        <taxon>Bacillaceae</taxon>
        <taxon>Bacillus</taxon>
    </lineage>
</organism>